<dbReference type="PANTHER" id="PTHR22978">
    <property type="entry name" value="B-CELL TRANSLOCATION GENE"/>
    <property type="match status" value="1"/>
</dbReference>
<dbReference type="InterPro" id="IPR036054">
    <property type="entry name" value="BTG-like_sf"/>
</dbReference>
<dbReference type="OrthoDB" id="19928at2759"/>
<dbReference type="InterPro" id="IPR033332">
    <property type="entry name" value="BTG"/>
</dbReference>
<protein>
    <submittedName>
        <fullName evidence="3">Uncharacterized protein</fullName>
    </submittedName>
</protein>
<dbReference type="PANTHER" id="PTHR22978:SF22">
    <property type="entry name" value="BTG FAMILY PROTEIN"/>
    <property type="match status" value="1"/>
</dbReference>
<comment type="similarity">
    <text evidence="1">Belongs to the BTG family.</text>
</comment>
<reference evidence="3" key="1">
    <citation type="submission" date="2020-11" db="EMBL/GenBank/DDBJ databases">
        <authorList>
            <person name="Tran Van P."/>
        </authorList>
    </citation>
    <scope>NUCLEOTIDE SEQUENCE</scope>
</reference>
<feature type="region of interest" description="Disordered" evidence="2">
    <location>
        <begin position="852"/>
        <end position="916"/>
    </location>
</feature>
<dbReference type="AlphaFoldDB" id="A0A7R8ZN57"/>
<dbReference type="SUPFAM" id="SSF160696">
    <property type="entry name" value="BTG domain-like"/>
    <property type="match status" value="1"/>
</dbReference>
<feature type="region of interest" description="Disordered" evidence="2">
    <location>
        <begin position="168"/>
        <end position="274"/>
    </location>
</feature>
<feature type="region of interest" description="Disordered" evidence="2">
    <location>
        <begin position="700"/>
        <end position="822"/>
    </location>
</feature>
<feature type="region of interest" description="Disordered" evidence="2">
    <location>
        <begin position="649"/>
        <end position="673"/>
    </location>
</feature>
<accession>A0A7R8ZN57</accession>
<feature type="compositionally biased region" description="Basic and acidic residues" evidence="2">
    <location>
        <begin position="185"/>
        <end position="215"/>
    </location>
</feature>
<dbReference type="InterPro" id="IPR002087">
    <property type="entry name" value="Anti_prolifrtn"/>
</dbReference>
<feature type="compositionally biased region" description="Basic and acidic residues" evidence="2">
    <location>
        <begin position="793"/>
        <end position="802"/>
    </location>
</feature>
<feature type="compositionally biased region" description="Polar residues" evidence="2">
    <location>
        <begin position="734"/>
        <end position="744"/>
    </location>
</feature>
<gene>
    <name evidence="3" type="ORF">CTOB1V02_LOCUS7870</name>
</gene>
<proteinExistence type="inferred from homology"/>
<dbReference type="GO" id="GO:0005634">
    <property type="term" value="C:nucleus"/>
    <property type="evidence" value="ECO:0007669"/>
    <property type="project" value="TreeGrafter"/>
</dbReference>
<evidence type="ECO:0000256" key="1">
    <source>
        <dbReference type="ARBA" id="ARBA00007989"/>
    </source>
</evidence>
<dbReference type="GO" id="GO:0005737">
    <property type="term" value="C:cytoplasm"/>
    <property type="evidence" value="ECO:0007669"/>
    <property type="project" value="TreeGrafter"/>
</dbReference>
<organism evidence="3">
    <name type="scientific">Cyprideis torosa</name>
    <dbReference type="NCBI Taxonomy" id="163714"/>
    <lineage>
        <taxon>Eukaryota</taxon>
        <taxon>Metazoa</taxon>
        <taxon>Ecdysozoa</taxon>
        <taxon>Arthropoda</taxon>
        <taxon>Crustacea</taxon>
        <taxon>Oligostraca</taxon>
        <taxon>Ostracoda</taxon>
        <taxon>Podocopa</taxon>
        <taxon>Podocopida</taxon>
        <taxon>Cytherocopina</taxon>
        <taxon>Cytheroidea</taxon>
        <taxon>Cytherideidae</taxon>
        <taxon>Cyprideis</taxon>
    </lineage>
</organism>
<feature type="compositionally biased region" description="Low complexity" evidence="2">
    <location>
        <begin position="701"/>
        <end position="718"/>
    </location>
</feature>
<sequence>MSKTVTGIQAKSGEPLDSSTSHDEEWQEFCEEWQTYCAKHKETGLPDLRTFCKDWEIDIEVAQAELQQTGDDAKERRYESTCSPPAAGVWAACRWAEMSRWWRQVNKNAENDVKLKDEKDFKHVEKVAESTESGKSEVYLGSKREEIEALKEDKQQVERIEIGVEKSCRKGKRPKDQLEEEGEKAEEVKGTKGTSKEQQKKGPKDKGNKGKEIKKGSAAAQGRAEAGGNDSTVLETRKPVPTREGSKVGSSSSRSLKGFLATSNTGGSNNEGRKPNALIQMAATTSQRRGLTERQRRYSERIGATAITLPRKRFENQRFAELEPCAACGNQDPCELFAPTPTSMGDLNTEEDSLNCLNNAAYPEEWDSEDLDSFFGKPFQEKEEIAVAVDFFTAVVPPHIHPRRVYDFRVHLSFILHWAFADVWDPEEPAWGQGYRVIRLNFSHSNMYLEYACQKAKFSSCELRLPAETTLWIDPGEVCVRYGENNGVMIALYDEGNRLNEDAFPVNLDVCNENTWGCEVRNALRANRRALILPLRRKFELEHDNMTFSDLQGYEMGVGINRQIDLGVCATGTTLMAASADEDGGVEEIEICSTSCYAVSGSASCPSGEGGVQAAAERVVEDVMDWSKLVALTSDGYIYYPHMTLKEGKREQLRHDDPQTTSIATSPSEDGMDEAKTLQHYDGVKFNGTVYYGVTPPTVDSCSAEASSHSTSTESEASQNPPSTSEAPSEENRTVLQGKTSPRETTTTSTVWSQRARITGGYSEASTVTRKKSYSSKSTPQHVHHSQRVYQKSTRDTPESAKKGSGNRKHRRVRRSRGGRCDRKCLTNAVGTKGPFGGTKITITIGGEEGGGVVRVSEHKDNRRMIGGGRKTGGPSVTTTPREETEENRERDDESTNSTAKKEEQNTEEKLEPKGS</sequence>
<evidence type="ECO:0000313" key="3">
    <source>
        <dbReference type="EMBL" id="CAD7230006.1"/>
    </source>
</evidence>
<feature type="region of interest" description="Disordered" evidence="2">
    <location>
        <begin position="1"/>
        <end position="23"/>
    </location>
</feature>
<dbReference type="Pfam" id="PF07742">
    <property type="entry name" value="BTG"/>
    <property type="match status" value="1"/>
</dbReference>
<feature type="compositionally biased region" description="Low complexity" evidence="2">
    <location>
        <begin position="247"/>
        <end position="258"/>
    </location>
</feature>
<feature type="compositionally biased region" description="Polar residues" evidence="2">
    <location>
        <begin position="261"/>
        <end position="270"/>
    </location>
</feature>
<dbReference type="Gene3D" id="3.90.640.90">
    <property type="entry name" value="Anti-proliferative protein, N-terminal domain"/>
    <property type="match status" value="1"/>
</dbReference>
<feature type="compositionally biased region" description="Polar residues" evidence="2">
    <location>
        <begin position="659"/>
        <end position="668"/>
    </location>
</feature>
<feature type="compositionally biased region" description="Basic and acidic residues" evidence="2">
    <location>
        <begin position="888"/>
        <end position="916"/>
    </location>
</feature>
<evidence type="ECO:0000256" key="2">
    <source>
        <dbReference type="SAM" id="MobiDB-lite"/>
    </source>
</evidence>
<dbReference type="EMBL" id="OB662403">
    <property type="protein sequence ID" value="CAD7230006.1"/>
    <property type="molecule type" value="Genomic_DNA"/>
</dbReference>
<feature type="compositionally biased region" description="Basic and acidic residues" evidence="2">
    <location>
        <begin position="649"/>
        <end position="658"/>
    </location>
</feature>
<name>A0A7R8ZN57_9CRUS</name>
<dbReference type="SMART" id="SM00099">
    <property type="entry name" value="btg1"/>
    <property type="match status" value="1"/>
</dbReference>
<feature type="compositionally biased region" description="Basic residues" evidence="2">
    <location>
        <begin position="805"/>
        <end position="818"/>
    </location>
</feature>